<keyword evidence="2" id="KW-0808">Transferase</keyword>
<dbReference type="SUPFAM" id="SSF55729">
    <property type="entry name" value="Acyl-CoA N-acyltransferases (Nat)"/>
    <property type="match status" value="1"/>
</dbReference>
<evidence type="ECO:0000313" key="2">
    <source>
        <dbReference type="EMBL" id="VAW09873.1"/>
    </source>
</evidence>
<dbReference type="Gene3D" id="3.40.630.30">
    <property type="match status" value="1"/>
</dbReference>
<dbReference type="AlphaFoldDB" id="A0A3B0T1E8"/>
<gene>
    <name evidence="2" type="ORF">MNBD_BACTEROID03-62</name>
</gene>
<feature type="domain" description="N-acetyltransferase" evidence="1">
    <location>
        <begin position="9"/>
        <end position="175"/>
    </location>
</feature>
<name>A0A3B0T1E8_9ZZZZ</name>
<dbReference type="PANTHER" id="PTHR43415">
    <property type="entry name" value="SPERMIDINE N(1)-ACETYLTRANSFERASE"/>
    <property type="match status" value="1"/>
</dbReference>
<dbReference type="InterPro" id="IPR016181">
    <property type="entry name" value="Acyl_CoA_acyltransferase"/>
</dbReference>
<proteinExistence type="predicted"/>
<accession>A0A3B0T1E8</accession>
<reference evidence="2" key="1">
    <citation type="submission" date="2018-06" db="EMBL/GenBank/DDBJ databases">
        <authorList>
            <person name="Zhirakovskaya E."/>
        </authorList>
    </citation>
    <scope>NUCLEOTIDE SEQUENCE</scope>
</reference>
<dbReference type="EMBL" id="UOEL01000004">
    <property type="protein sequence ID" value="VAW09873.1"/>
    <property type="molecule type" value="Genomic_DNA"/>
</dbReference>
<dbReference type="InterPro" id="IPR000182">
    <property type="entry name" value="GNAT_dom"/>
</dbReference>
<evidence type="ECO:0000259" key="1">
    <source>
        <dbReference type="PROSITE" id="PS51186"/>
    </source>
</evidence>
<organism evidence="2">
    <name type="scientific">hydrothermal vent metagenome</name>
    <dbReference type="NCBI Taxonomy" id="652676"/>
    <lineage>
        <taxon>unclassified sequences</taxon>
        <taxon>metagenomes</taxon>
        <taxon>ecological metagenomes</taxon>
    </lineage>
</organism>
<dbReference type="PROSITE" id="PS51186">
    <property type="entry name" value="GNAT"/>
    <property type="match status" value="1"/>
</dbReference>
<dbReference type="Pfam" id="PF13302">
    <property type="entry name" value="Acetyltransf_3"/>
    <property type="match status" value="1"/>
</dbReference>
<dbReference type="PANTHER" id="PTHR43415:SF3">
    <property type="entry name" value="GNAT-FAMILY ACETYLTRANSFERASE"/>
    <property type="match status" value="1"/>
</dbReference>
<sequence length="178" mass="20640">MLDLKGEHIYLRALEPDDLEFLYQLENNTQIWEISGTTTPYSLHVLQHYLDNAHRDIYDVKQLRLCICEATTGKVLGLIDLFDFDPKNHRAGLGIVVLDTEERNRGTATEAITLLCDYVFSILDLRQLFANVTEDNHVSVHLFEKMGFEQVGIKKDWIFSNGIYKNEILYQKIKPNVH</sequence>
<protein>
    <submittedName>
        <fullName evidence="2">Acetyltransferase</fullName>
    </submittedName>
</protein>
<dbReference type="GO" id="GO:0016747">
    <property type="term" value="F:acyltransferase activity, transferring groups other than amino-acyl groups"/>
    <property type="evidence" value="ECO:0007669"/>
    <property type="project" value="InterPro"/>
</dbReference>